<feature type="chain" id="PRO_5018607055" evidence="1">
    <location>
        <begin position="20"/>
        <end position="63"/>
    </location>
</feature>
<gene>
    <name evidence="2" type="primary">LOC101264603</name>
</gene>
<keyword evidence="3" id="KW-1185">Reference proteome</keyword>
<reference evidence="2" key="1">
    <citation type="journal article" date="2012" name="Nature">
        <title>The tomato genome sequence provides insights into fleshy fruit evolution.</title>
        <authorList>
            <consortium name="Tomato Genome Consortium"/>
        </authorList>
    </citation>
    <scope>NUCLEOTIDE SEQUENCE [LARGE SCALE GENOMIC DNA]</scope>
    <source>
        <strain evidence="2">cv. Heinz 1706</strain>
    </source>
</reference>
<evidence type="ECO:0000313" key="2">
    <source>
        <dbReference type="EnsemblPlants" id="Solyc12g049250.2.1"/>
    </source>
</evidence>
<name>A0A3Q7JAE7_SOLLC</name>
<dbReference type="AlphaFoldDB" id="A0A3Q7JAE7"/>
<dbReference type="Gramene" id="Solyc12g049250.2.1">
    <property type="protein sequence ID" value="Solyc12g049250.2.1"/>
    <property type="gene ID" value="Solyc12g049250.2"/>
</dbReference>
<reference evidence="2" key="2">
    <citation type="submission" date="2019-01" db="UniProtKB">
        <authorList>
            <consortium name="EnsemblPlants"/>
        </authorList>
    </citation>
    <scope>IDENTIFICATION</scope>
    <source>
        <strain evidence="2">cv. Heinz 1706</strain>
    </source>
</reference>
<dbReference type="PaxDb" id="4081-Solyc12g049250.1.1"/>
<dbReference type="EnsemblPlants" id="Solyc12g049250.2.1">
    <property type="protein sequence ID" value="Solyc12g049250.2.1"/>
    <property type="gene ID" value="Solyc12g049250.2"/>
</dbReference>
<proteinExistence type="predicted"/>
<organism evidence="2">
    <name type="scientific">Solanum lycopersicum</name>
    <name type="common">Tomato</name>
    <name type="synonym">Lycopersicon esculentum</name>
    <dbReference type="NCBI Taxonomy" id="4081"/>
    <lineage>
        <taxon>Eukaryota</taxon>
        <taxon>Viridiplantae</taxon>
        <taxon>Streptophyta</taxon>
        <taxon>Embryophyta</taxon>
        <taxon>Tracheophyta</taxon>
        <taxon>Spermatophyta</taxon>
        <taxon>Magnoliopsida</taxon>
        <taxon>eudicotyledons</taxon>
        <taxon>Gunneridae</taxon>
        <taxon>Pentapetalae</taxon>
        <taxon>asterids</taxon>
        <taxon>lamiids</taxon>
        <taxon>Solanales</taxon>
        <taxon>Solanaceae</taxon>
        <taxon>Solanoideae</taxon>
        <taxon>Solaneae</taxon>
        <taxon>Solanum</taxon>
        <taxon>Solanum subgen. Lycopersicon</taxon>
    </lineage>
</organism>
<dbReference type="InParanoid" id="A0A3Q7JAE7"/>
<sequence length="63" mass="7345">MMTLFAMVLIIGLNQLELAFQLSKKSLITSTNIPKTSTFLIHLYQRKNLNMMKMVSRRQSQEL</sequence>
<feature type="signal peptide" evidence="1">
    <location>
        <begin position="1"/>
        <end position="19"/>
    </location>
</feature>
<dbReference type="Proteomes" id="UP000004994">
    <property type="component" value="Chromosome 12"/>
</dbReference>
<keyword evidence="1" id="KW-0732">Signal</keyword>
<evidence type="ECO:0000313" key="3">
    <source>
        <dbReference type="Proteomes" id="UP000004994"/>
    </source>
</evidence>
<accession>A0A3Q7JAE7</accession>
<protein>
    <submittedName>
        <fullName evidence="2">Uncharacterized protein</fullName>
    </submittedName>
</protein>
<evidence type="ECO:0000256" key="1">
    <source>
        <dbReference type="SAM" id="SignalP"/>
    </source>
</evidence>